<evidence type="ECO:0000256" key="1">
    <source>
        <dbReference type="ARBA" id="ARBA00023303"/>
    </source>
</evidence>
<feature type="transmembrane region" description="Helical" evidence="2">
    <location>
        <begin position="173"/>
        <end position="196"/>
    </location>
</feature>
<evidence type="ECO:0000256" key="2">
    <source>
        <dbReference type="SAM" id="Phobius"/>
    </source>
</evidence>
<keyword evidence="4" id="KW-1185">Reference proteome</keyword>
<organism evidence="3 4">
    <name type="scientific">Capsella rubella</name>
    <dbReference type="NCBI Taxonomy" id="81985"/>
    <lineage>
        <taxon>Eukaryota</taxon>
        <taxon>Viridiplantae</taxon>
        <taxon>Streptophyta</taxon>
        <taxon>Embryophyta</taxon>
        <taxon>Tracheophyta</taxon>
        <taxon>Spermatophyta</taxon>
        <taxon>Magnoliopsida</taxon>
        <taxon>eudicotyledons</taxon>
        <taxon>Gunneridae</taxon>
        <taxon>Pentapetalae</taxon>
        <taxon>rosids</taxon>
        <taxon>malvids</taxon>
        <taxon>Brassicales</taxon>
        <taxon>Brassicaceae</taxon>
        <taxon>Camelineae</taxon>
        <taxon>Capsella</taxon>
    </lineage>
</organism>
<gene>
    <name evidence="3" type="ORF">CARUB_v10023495mg</name>
</gene>
<dbReference type="GO" id="GO:0034220">
    <property type="term" value="P:monoatomic ion transmembrane transport"/>
    <property type="evidence" value="ECO:0007669"/>
    <property type="project" value="UniProtKB-KW"/>
</dbReference>
<feature type="transmembrane region" description="Helical" evidence="2">
    <location>
        <begin position="35"/>
        <end position="55"/>
    </location>
</feature>
<dbReference type="GO" id="GO:0030552">
    <property type="term" value="F:cAMP binding"/>
    <property type="evidence" value="ECO:0007669"/>
    <property type="project" value="UniProtKB-KW"/>
</dbReference>
<feature type="transmembrane region" description="Helical" evidence="2">
    <location>
        <begin position="138"/>
        <end position="161"/>
    </location>
</feature>
<keyword evidence="2" id="KW-1133">Transmembrane helix</keyword>
<feature type="transmembrane region" description="Helical" evidence="2">
    <location>
        <begin position="105"/>
        <end position="126"/>
    </location>
</feature>
<reference evidence="4" key="1">
    <citation type="journal article" date="2013" name="Nat. Genet.">
        <title>The Capsella rubella genome and the genomic consequences of rapid mating system evolution.</title>
        <authorList>
            <person name="Slotte T."/>
            <person name="Hazzouri K.M."/>
            <person name="Agren J.A."/>
            <person name="Koenig D."/>
            <person name="Maumus F."/>
            <person name="Guo Y.L."/>
            <person name="Steige K."/>
            <person name="Platts A.E."/>
            <person name="Escobar J.S."/>
            <person name="Newman L.K."/>
            <person name="Wang W."/>
            <person name="Mandakova T."/>
            <person name="Vello E."/>
            <person name="Smith L.M."/>
            <person name="Henz S.R."/>
            <person name="Steffen J."/>
            <person name="Takuno S."/>
            <person name="Brandvain Y."/>
            <person name="Coop G."/>
            <person name="Andolfatto P."/>
            <person name="Hu T.T."/>
            <person name="Blanchette M."/>
            <person name="Clark R.M."/>
            <person name="Quesneville H."/>
            <person name="Nordborg M."/>
            <person name="Gaut B.S."/>
            <person name="Lysak M.A."/>
            <person name="Jenkins J."/>
            <person name="Grimwood J."/>
            <person name="Chapman J."/>
            <person name="Prochnik S."/>
            <person name="Shu S."/>
            <person name="Rokhsar D."/>
            <person name="Schmutz J."/>
            <person name="Weigel D."/>
            <person name="Wright S.I."/>
        </authorList>
    </citation>
    <scope>NUCLEOTIDE SEQUENCE [LARGE SCALE GENOMIC DNA]</scope>
    <source>
        <strain evidence="4">cv. Monte Gargano</strain>
    </source>
</reference>
<dbReference type="GO" id="GO:0016020">
    <property type="term" value="C:membrane"/>
    <property type="evidence" value="ECO:0007669"/>
    <property type="project" value="UniProtKB-SubCell"/>
</dbReference>
<keyword evidence="2" id="KW-0812">Transmembrane</keyword>
<accession>R0FXD3</accession>
<sequence length="363" mass="42854">MDIQMTSSARSGTGNGFYEKIETSEKWSKYWRKSFLLVCVVALAIDPLFLFIPEIDYLKLCIGFDETLRTTVCVLRILIDIIYAYQIIRSQTSLRGKMSQRSKLFYTIVDIVSLLPIPVVMVLLVRTEWSNNLVTNRVLKWTIVVQYIPRIIRIYPIYRIVTKTTVTISESKWIGALLNLLLFLMCSYVFGAFWYVTGIEKLSICWHNFWVNKTMSPGFGNFTVWQRPGNVTKLYCPHLVDGENNSVFLKNSCPIRESAEIPRPSKYLVGLENKTIYDFGMYGEVVKSEVGSINLRNFPKKFFYCFWWGLRNLRYSFGYRHMRLWFILGCCTYWKRSEILANKYRQIRRNDREKERHRSMDDI</sequence>
<dbReference type="Proteomes" id="UP000029121">
    <property type="component" value="Unassembled WGS sequence"/>
</dbReference>
<dbReference type="EMBL" id="KB870808">
    <property type="protein sequence ID" value="EOA27376.1"/>
    <property type="molecule type" value="Genomic_DNA"/>
</dbReference>
<proteinExistence type="predicted"/>
<keyword evidence="1" id="KW-0406">Ion transport</keyword>
<dbReference type="AlphaFoldDB" id="R0FXD3"/>
<dbReference type="PANTHER" id="PTHR45651:SF37">
    <property type="entry name" value="CYCLIC NUCLEOTIDE-GATED ION CHANNEL 11"/>
    <property type="match status" value="1"/>
</dbReference>
<dbReference type="PANTHER" id="PTHR45651">
    <property type="entry name" value="CYCLIC NUCLEOTIDE-GATED ION CHANNEL 15-RELATED-RELATED"/>
    <property type="match status" value="1"/>
</dbReference>
<dbReference type="SUPFAM" id="SSF81324">
    <property type="entry name" value="Voltage-gated potassium channels"/>
    <property type="match status" value="1"/>
</dbReference>
<keyword evidence="2" id="KW-0472">Membrane</keyword>
<feature type="transmembrane region" description="Helical" evidence="2">
    <location>
        <begin position="67"/>
        <end position="85"/>
    </location>
</feature>
<name>R0FXD3_9BRAS</name>
<evidence type="ECO:0000313" key="4">
    <source>
        <dbReference type="Proteomes" id="UP000029121"/>
    </source>
</evidence>
<dbReference type="STRING" id="81985.R0FXD3"/>
<protein>
    <submittedName>
        <fullName evidence="3">Uncharacterized protein</fullName>
    </submittedName>
</protein>
<evidence type="ECO:0000313" key="3">
    <source>
        <dbReference type="EMBL" id="EOA27376.1"/>
    </source>
</evidence>
<keyword evidence="1" id="KW-0407">Ion channel</keyword>
<keyword evidence="1" id="KW-0813">Transport</keyword>
<dbReference type="eggNOG" id="KOG0498">
    <property type="taxonomic scope" value="Eukaryota"/>
</dbReference>